<proteinExistence type="predicted"/>
<dbReference type="SUPFAM" id="SSF52058">
    <property type="entry name" value="L domain-like"/>
    <property type="match status" value="1"/>
</dbReference>
<reference evidence="2 3" key="1">
    <citation type="submission" date="2020-08" db="EMBL/GenBank/DDBJ databases">
        <title>Sequencing the genomes of 1000 actinobacteria strains.</title>
        <authorList>
            <person name="Klenk H.-P."/>
        </authorList>
    </citation>
    <scope>NUCLEOTIDE SEQUENCE [LARGE SCALE GENOMIC DNA]</scope>
    <source>
        <strain evidence="2 3">DSM 45823</strain>
    </source>
</reference>
<dbReference type="InterPro" id="IPR032675">
    <property type="entry name" value="LRR_dom_sf"/>
</dbReference>
<dbReference type="Pfam" id="PF09346">
    <property type="entry name" value="SMI1_KNR4"/>
    <property type="match status" value="1"/>
</dbReference>
<name>A0A7W3N0U0_9ACTN</name>
<dbReference type="InterPro" id="IPR051873">
    <property type="entry name" value="KNR4/SMI1_regulator"/>
</dbReference>
<dbReference type="Proteomes" id="UP000539313">
    <property type="component" value="Unassembled WGS sequence"/>
</dbReference>
<organism evidence="2 3">
    <name type="scientific">Thermomonospora cellulosilytica</name>
    <dbReference type="NCBI Taxonomy" id="1411118"/>
    <lineage>
        <taxon>Bacteria</taxon>
        <taxon>Bacillati</taxon>
        <taxon>Actinomycetota</taxon>
        <taxon>Actinomycetes</taxon>
        <taxon>Streptosporangiales</taxon>
        <taxon>Thermomonosporaceae</taxon>
        <taxon>Thermomonospora</taxon>
    </lineage>
</organism>
<dbReference type="EMBL" id="JACJII010000001">
    <property type="protein sequence ID" value="MBA9005442.1"/>
    <property type="molecule type" value="Genomic_DNA"/>
</dbReference>
<feature type="domain" description="Knr4/Smi1-like" evidence="1">
    <location>
        <begin position="163"/>
        <end position="295"/>
    </location>
</feature>
<keyword evidence="3" id="KW-1185">Reference proteome</keyword>
<evidence type="ECO:0000313" key="2">
    <source>
        <dbReference type="EMBL" id="MBA9005442.1"/>
    </source>
</evidence>
<dbReference type="PANTHER" id="PTHR47432:SF1">
    <property type="entry name" value="CELL WALL ASSEMBLY REGULATOR SMI1"/>
    <property type="match status" value="1"/>
</dbReference>
<dbReference type="RefSeq" id="WP_182706637.1">
    <property type="nucleotide sequence ID" value="NZ_JACJII010000001.1"/>
</dbReference>
<gene>
    <name evidence="2" type="ORF">HNR21_004324</name>
</gene>
<dbReference type="SMART" id="SM00860">
    <property type="entry name" value="SMI1_KNR4"/>
    <property type="match status" value="1"/>
</dbReference>
<evidence type="ECO:0000313" key="3">
    <source>
        <dbReference type="Proteomes" id="UP000539313"/>
    </source>
</evidence>
<protein>
    <submittedName>
        <fullName evidence="2">Cell wall assembly regulator SMI1</fullName>
    </submittedName>
</protein>
<dbReference type="PANTHER" id="PTHR47432">
    <property type="entry name" value="CELL WALL ASSEMBLY REGULATOR SMI1"/>
    <property type="match status" value="1"/>
</dbReference>
<evidence type="ECO:0000259" key="1">
    <source>
        <dbReference type="SMART" id="SM00860"/>
    </source>
</evidence>
<sequence length="525" mass="57002">MQEERKSRLAELFGPMAAAVVRAAPKGWTGATLRAHATPFRGAATVVYQGPGGRERHRVRNLDDELAALVQVAKGPGAGLDVTLAVRPSGNYEAVVTPRSKRGNTSHACIFDPGFEAPEVGEFQDGPRDPSEAGDPEEAVRLMEEYRRRYAAVLGRTPAEPSPVPSGLLDEMEAEIGVRLPADLRALYERLGHDPGGFYWEWLHPELRDQYRDVIGERHGGGEPTVLDADPPDTVRRVTGHPHWIPFGDDGSGNYLAVDMAPAPAGRPGQVIAAGNDYQEGPGYVADSVTSLLRLQLRWLEEEAYDAEPDRLDEDGAVLEEGYLDYDGDHWHQKPQQARRAVLENVDGAVRAEPQVQDLTVTGEGRLGLSPLSRTPLLKSLRLTCGQADLTPLAGLLVEDLSVAMTAADLTPLTGHPSLRRLTVSTREPVDIACLTTLPRLYSLDLSKAVVTSLEPLADMPGLRVLHLSYEQWQELWTNVDGHPSLAYATTTGDLSSAETLEWAADFPSLPAPPLLRHSGTVAPV</sequence>
<dbReference type="InterPro" id="IPR037883">
    <property type="entry name" value="Knr4/Smi1-like_sf"/>
</dbReference>
<dbReference type="SUPFAM" id="SSF160631">
    <property type="entry name" value="SMI1/KNR4-like"/>
    <property type="match status" value="1"/>
</dbReference>
<dbReference type="AlphaFoldDB" id="A0A7W3N0U0"/>
<dbReference type="Gene3D" id="3.80.10.10">
    <property type="entry name" value="Ribonuclease Inhibitor"/>
    <property type="match status" value="1"/>
</dbReference>
<dbReference type="InterPro" id="IPR018958">
    <property type="entry name" value="Knr4/Smi1-like_dom"/>
</dbReference>
<accession>A0A7W3N0U0</accession>
<comment type="caution">
    <text evidence="2">The sequence shown here is derived from an EMBL/GenBank/DDBJ whole genome shotgun (WGS) entry which is preliminary data.</text>
</comment>